<dbReference type="Proteomes" id="UP000634136">
    <property type="component" value="Unassembled WGS sequence"/>
</dbReference>
<protein>
    <submittedName>
        <fullName evidence="1">Uncharacterized protein</fullName>
    </submittedName>
</protein>
<evidence type="ECO:0000313" key="1">
    <source>
        <dbReference type="EMBL" id="KAF7807165.1"/>
    </source>
</evidence>
<dbReference type="AlphaFoldDB" id="A0A834SQJ2"/>
<reference evidence="1" key="1">
    <citation type="submission" date="2020-09" db="EMBL/GenBank/DDBJ databases">
        <title>Genome-Enabled Discovery of Anthraquinone Biosynthesis in Senna tora.</title>
        <authorList>
            <person name="Kang S.-H."/>
            <person name="Pandey R.P."/>
            <person name="Lee C.-M."/>
            <person name="Sim J.-S."/>
            <person name="Jeong J.-T."/>
            <person name="Choi B.-S."/>
            <person name="Jung M."/>
            <person name="Ginzburg D."/>
            <person name="Zhao K."/>
            <person name="Won S.Y."/>
            <person name="Oh T.-J."/>
            <person name="Yu Y."/>
            <person name="Kim N.-H."/>
            <person name="Lee O.R."/>
            <person name="Lee T.-H."/>
            <person name="Bashyal P."/>
            <person name="Kim T.-S."/>
            <person name="Lee W.-H."/>
            <person name="Kawkins C."/>
            <person name="Kim C.-K."/>
            <person name="Kim J.S."/>
            <person name="Ahn B.O."/>
            <person name="Rhee S.Y."/>
            <person name="Sohng J.K."/>
        </authorList>
    </citation>
    <scope>NUCLEOTIDE SEQUENCE</scope>
    <source>
        <tissue evidence="1">Leaf</tissue>
    </source>
</reference>
<organism evidence="1 2">
    <name type="scientific">Senna tora</name>
    <dbReference type="NCBI Taxonomy" id="362788"/>
    <lineage>
        <taxon>Eukaryota</taxon>
        <taxon>Viridiplantae</taxon>
        <taxon>Streptophyta</taxon>
        <taxon>Embryophyta</taxon>
        <taxon>Tracheophyta</taxon>
        <taxon>Spermatophyta</taxon>
        <taxon>Magnoliopsida</taxon>
        <taxon>eudicotyledons</taxon>
        <taxon>Gunneridae</taxon>
        <taxon>Pentapetalae</taxon>
        <taxon>rosids</taxon>
        <taxon>fabids</taxon>
        <taxon>Fabales</taxon>
        <taxon>Fabaceae</taxon>
        <taxon>Caesalpinioideae</taxon>
        <taxon>Cassia clade</taxon>
        <taxon>Senna</taxon>
    </lineage>
</organism>
<proteinExistence type="predicted"/>
<evidence type="ECO:0000313" key="2">
    <source>
        <dbReference type="Proteomes" id="UP000634136"/>
    </source>
</evidence>
<dbReference type="EMBL" id="JAAIUW010000012">
    <property type="protein sequence ID" value="KAF7807165.1"/>
    <property type="molecule type" value="Genomic_DNA"/>
</dbReference>
<name>A0A834SQJ2_9FABA</name>
<comment type="caution">
    <text evidence="1">The sequence shown here is derived from an EMBL/GenBank/DDBJ whole genome shotgun (WGS) entry which is preliminary data.</text>
</comment>
<accession>A0A834SQJ2</accession>
<sequence>MEKNVNETNNEETLVIYHDDNIASEIEGSRFRVEEIGRQFYQSFFANKTKMEKVLEGGLYTFWNS</sequence>
<gene>
    <name evidence="1" type="ORF">G2W53_039326</name>
</gene>
<keyword evidence="2" id="KW-1185">Reference proteome</keyword>